<keyword evidence="2" id="KW-1185">Reference proteome</keyword>
<name>A0A8X6XKE9_9ARAC</name>
<evidence type="ECO:0000313" key="2">
    <source>
        <dbReference type="Proteomes" id="UP000886998"/>
    </source>
</evidence>
<organism evidence="1 2">
    <name type="scientific">Trichonephila inaurata madagascariensis</name>
    <dbReference type="NCBI Taxonomy" id="2747483"/>
    <lineage>
        <taxon>Eukaryota</taxon>
        <taxon>Metazoa</taxon>
        <taxon>Ecdysozoa</taxon>
        <taxon>Arthropoda</taxon>
        <taxon>Chelicerata</taxon>
        <taxon>Arachnida</taxon>
        <taxon>Araneae</taxon>
        <taxon>Araneomorphae</taxon>
        <taxon>Entelegynae</taxon>
        <taxon>Araneoidea</taxon>
        <taxon>Nephilidae</taxon>
        <taxon>Trichonephila</taxon>
        <taxon>Trichonephila inaurata</taxon>
    </lineage>
</organism>
<evidence type="ECO:0000313" key="1">
    <source>
        <dbReference type="EMBL" id="GFY54864.1"/>
    </source>
</evidence>
<dbReference type="OrthoDB" id="6452841at2759"/>
<dbReference type="EMBL" id="BMAV01010045">
    <property type="protein sequence ID" value="GFY54864.1"/>
    <property type="molecule type" value="Genomic_DNA"/>
</dbReference>
<gene>
    <name evidence="1" type="ORF">TNIN_297601</name>
</gene>
<protein>
    <submittedName>
        <fullName evidence="1">Uncharacterized protein</fullName>
    </submittedName>
</protein>
<dbReference type="AlphaFoldDB" id="A0A8X6XKE9"/>
<proteinExistence type="predicted"/>
<reference evidence="1" key="1">
    <citation type="submission" date="2020-08" db="EMBL/GenBank/DDBJ databases">
        <title>Multicomponent nature underlies the extraordinary mechanical properties of spider dragline silk.</title>
        <authorList>
            <person name="Kono N."/>
            <person name="Nakamura H."/>
            <person name="Mori M."/>
            <person name="Yoshida Y."/>
            <person name="Ohtoshi R."/>
            <person name="Malay A.D."/>
            <person name="Moran D.A.P."/>
            <person name="Tomita M."/>
            <person name="Numata K."/>
            <person name="Arakawa K."/>
        </authorList>
    </citation>
    <scope>NUCLEOTIDE SEQUENCE</scope>
</reference>
<dbReference type="Proteomes" id="UP000886998">
    <property type="component" value="Unassembled WGS sequence"/>
</dbReference>
<accession>A0A8X6XKE9</accession>
<sequence length="312" mass="35923">MGEDLDPIKPFVAKGVLSKNLFIVINKVFFCLQDLIMTFWKQSLEHSNVPSIGSPRLFVKYLFAFCLARNRLIPDIYERFITVCASATVIGMDASCANGKKFYKLTPQILTVLFEKVLKKDFTKRGGWKRLEKYLMREDYLEYFEALCSYRRQTSEDIPAEMKGKLVEFATRRTQFFLRVCVWENNSLVNDLTSEVFSSVDHSLLIELSQLSEDQKASSSVESVTSRLSELALGESGTSFRDDCFRVEDLDYDGFLQSHLMNFKRLMRSPQDPESPDSDEPLDNALDNMRKSLKIIREKMECALSIIQSLPQ</sequence>
<comment type="caution">
    <text evidence="1">The sequence shown here is derived from an EMBL/GenBank/DDBJ whole genome shotgun (WGS) entry which is preliminary data.</text>
</comment>